<evidence type="ECO:0000256" key="1">
    <source>
        <dbReference type="SAM" id="Coils"/>
    </source>
</evidence>
<gene>
    <name evidence="2" type="ORF">O3M35_012703</name>
</gene>
<dbReference type="PANTHER" id="PTHR22091:SF1">
    <property type="entry name" value="COILED-COIL DOMAIN-CONTAINING PROTEIN 77"/>
    <property type="match status" value="1"/>
</dbReference>
<organism evidence="2 3">
    <name type="scientific">Rhynocoris fuscipes</name>
    <dbReference type="NCBI Taxonomy" id="488301"/>
    <lineage>
        <taxon>Eukaryota</taxon>
        <taxon>Metazoa</taxon>
        <taxon>Ecdysozoa</taxon>
        <taxon>Arthropoda</taxon>
        <taxon>Hexapoda</taxon>
        <taxon>Insecta</taxon>
        <taxon>Pterygota</taxon>
        <taxon>Neoptera</taxon>
        <taxon>Paraneoptera</taxon>
        <taxon>Hemiptera</taxon>
        <taxon>Heteroptera</taxon>
        <taxon>Panheteroptera</taxon>
        <taxon>Cimicomorpha</taxon>
        <taxon>Reduviidae</taxon>
        <taxon>Harpactorinae</taxon>
        <taxon>Harpactorini</taxon>
        <taxon>Rhynocoris</taxon>
    </lineage>
</organism>
<dbReference type="InterPro" id="IPR037696">
    <property type="entry name" value="CCDC77"/>
</dbReference>
<evidence type="ECO:0000313" key="3">
    <source>
        <dbReference type="Proteomes" id="UP001461498"/>
    </source>
</evidence>
<comment type="caution">
    <text evidence="2">The sequence shown here is derived from an EMBL/GenBank/DDBJ whole genome shotgun (WGS) entry which is preliminary data.</text>
</comment>
<protein>
    <submittedName>
        <fullName evidence="2">Uncharacterized protein</fullName>
    </submittedName>
</protein>
<evidence type="ECO:0000313" key="2">
    <source>
        <dbReference type="EMBL" id="KAK9502112.1"/>
    </source>
</evidence>
<sequence length="253" mass="31158">MKKKKVSFHELRDFNRKLEEFHETEQDVLRLKIKSLEAELKEQTENLRDEILTLVNDLDIRKKEWHMERKILEQQISCLNCRLYDCQMKKLYEIENLLEKLQDEREKEVKIIEENNQLKKLIKQCKELLGDDFPMNTNRLLKKDEEILNLKTELHRNNHIIRNYEALKFEFEDRIHVLNEELNETKELNRKLKERFNSKEEYLNKKLDDERIRRLREAEGFRNDIKLLRSKLQSIERQIKLDKLKKKEQEQKT</sequence>
<feature type="coiled-coil region" evidence="1">
    <location>
        <begin position="161"/>
        <end position="252"/>
    </location>
</feature>
<dbReference type="GO" id="GO:0005813">
    <property type="term" value="C:centrosome"/>
    <property type="evidence" value="ECO:0007669"/>
    <property type="project" value="TreeGrafter"/>
</dbReference>
<dbReference type="AlphaFoldDB" id="A0AAW1CUS3"/>
<name>A0AAW1CUS3_9HEMI</name>
<accession>A0AAW1CUS3</accession>
<reference evidence="2 3" key="1">
    <citation type="submission" date="2022-12" db="EMBL/GenBank/DDBJ databases">
        <title>Chromosome-level genome assembly of true bugs.</title>
        <authorList>
            <person name="Ma L."/>
            <person name="Li H."/>
        </authorList>
    </citation>
    <scope>NUCLEOTIDE SEQUENCE [LARGE SCALE GENOMIC DNA]</scope>
    <source>
        <strain evidence="2">Lab_2022b</strain>
    </source>
</reference>
<feature type="coiled-coil region" evidence="1">
    <location>
        <begin position="26"/>
        <end position="57"/>
    </location>
</feature>
<keyword evidence="1" id="KW-0175">Coiled coil</keyword>
<dbReference type="Proteomes" id="UP001461498">
    <property type="component" value="Unassembled WGS sequence"/>
</dbReference>
<dbReference type="PANTHER" id="PTHR22091">
    <property type="entry name" value="COILED-COIL DOMAIN-CONTAINING PROTEIN 77"/>
    <property type="match status" value="1"/>
</dbReference>
<proteinExistence type="predicted"/>
<dbReference type="EMBL" id="JAPXFL010000009">
    <property type="protein sequence ID" value="KAK9502112.1"/>
    <property type="molecule type" value="Genomic_DNA"/>
</dbReference>
<feature type="coiled-coil region" evidence="1">
    <location>
        <begin position="84"/>
        <end position="131"/>
    </location>
</feature>
<keyword evidence="3" id="KW-1185">Reference proteome</keyword>